<dbReference type="PANTHER" id="PTHR30535">
    <property type="entry name" value="VITAMIN B12-BINDING PROTEIN"/>
    <property type="match status" value="1"/>
</dbReference>
<gene>
    <name evidence="4" type="ORF">CK625_05500</name>
</gene>
<sequence>MSPSAAKPRPGCARRAARTLALLGALALAACGQQPDGAAQGPAQGPAQAKEQSKVQASAPAGAQASAEPPTAVAPVTVPVCGQSVTYDKVPQRAVTHDVNLTEMFLFLGLGDRLVGYSGLRDSKRVAPQFQAALAQVPNLSPRGMNLERIVASEADFVFGGWSYGFRDGGVTPQLLAELDIASYVLTESCIRKVARERVSLEDTFADMLNLGRIFRIEAQAQALVQAQRQELAATVAAVQGVAQRPLVFVYDSGQDVPQTAGRYGMPQAMIEAAGGRNLFADIPANWPKANWEDVVQRNPDWIVVIDYDQPDAQGKIDFLLAKPELQHVTAIRHKRFIVLDYAEATPGPRNVARVRTLAQALHPQRFGP</sequence>
<feature type="compositionally biased region" description="Low complexity" evidence="1">
    <location>
        <begin position="56"/>
        <end position="70"/>
    </location>
</feature>
<reference evidence="4 5" key="1">
    <citation type="submission" date="2017-08" db="EMBL/GenBank/DDBJ databases">
        <title>WGS of Clinical strains of the CDC Group NO-1 linked to zoonotic infections in humans.</title>
        <authorList>
            <person name="Bernier A.-M."/>
            <person name="Bernard K."/>
        </authorList>
    </citation>
    <scope>NUCLEOTIDE SEQUENCE [LARGE SCALE GENOMIC DNA]</scope>
    <source>
        <strain evidence="4 5">NML00-0135</strain>
    </source>
</reference>
<dbReference type="InterPro" id="IPR050902">
    <property type="entry name" value="ABC_Transporter_SBP"/>
</dbReference>
<evidence type="ECO:0000313" key="4">
    <source>
        <dbReference type="EMBL" id="PAT37723.1"/>
    </source>
</evidence>
<dbReference type="PROSITE" id="PS51257">
    <property type="entry name" value="PROKAR_LIPOPROTEIN"/>
    <property type="match status" value="1"/>
</dbReference>
<dbReference type="EMBL" id="NSJB01000002">
    <property type="protein sequence ID" value="PAT37723.1"/>
    <property type="molecule type" value="Genomic_DNA"/>
</dbReference>
<evidence type="ECO:0000256" key="1">
    <source>
        <dbReference type="SAM" id="MobiDB-lite"/>
    </source>
</evidence>
<dbReference type="SUPFAM" id="SSF53807">
    <property type="entry name" value="Helical backbone' metal receptor"/>
    <property type="match status" value="1"/>
</dbReference>
<organism evidence="4 5">
    <name type="scientific">Vandammella animalimorsus</name>
    <dbReference type="NCBI Taxonomy" id="2029117"/>
    <lineage>
        <taxon>Bacteria</taxon>
        <taxon>Pseudomonadati</taxon>
        <taxon>Pseudomonadota</taxon>
        <taxon>Betaproteobacteria</taxon>
        <taxon>Burkholderiales</taxon>
        <taxon>Comamonadaceae</taxon>
        <taxon>Vandammella</taxon>
    </lineage>
</organism>
<dbReference type="AlphaFoldDB" id="A0A2A2AJ02"/>
<dbReference type="Gene3D" id="3.40.50.1980">
    <property type="entry name" value="Nitrogenase molybdenum iron protein domain"/>
    <property type="match status" value="2"/>
</dbReference>
<feature type="compositionally biased region" description="Low complexity" evidence="1">
    <location>
        <begin position="34"/>
        <end position="49"/>
    </location>
</feature>
<evidence type="ECO:0000259" key="3">
    <source>
        <dbReference type="PROSITE" id="PS50983"/>
    </source>
</evidence>
<dbReference type="InterPro" id="IPR002491">
    <property type="entry name" value="ABC_transptr_periplasmic_BD"/>
</dbReference>
<name>A0A2A2AJ02_9BURK</name>
<evidence type="ECO:0000313" key="5">
    <source>
        <dbReference type="Proteomes" id="UP000218054"/>
    </source>
</evidence>
<feature type="chain" id="PRO_5012900604" evidence="2">
    <location>
        <begin position="30"/>
        <end position="369"/>
    </location>
</feature>
<keyword evidence="2" id="KW-0732">Signal</keyword>
<feature type="domain" description="Fe/B12 periplasmic-binding" evidence="3">
    <location>
        <begin position="93"/>
        <end position="366"/>
    </location>
</feature>
<accession>A0A2A2AJ02</accession>
<dbReference type="RefSeq" id="WP_095539292.1">
    <property type="nucleotide sequence ID" value="NZ_NSJB01000002.1"/>
</dbReference>
<dbReference type="CDD" id="cd01148">
    <property type="entry name" value="TroA_a"/>
    <property type="match status" value="1"/>
</dbReference>
<feature type="signal peptide" evidence="2">
    <location>
        <begin position="1"/>
        <end position="29"/>
    </location>
</feature>
<feature type="region of interest" description="Disordered" evidence="1">
    <location>
        <begin position="34"/>
        <end position="70"/>
    </location>
</feature>
<dbReference type="Proteomes" id="UP000218054">
    <property type="component" value="Unassembled WGS sequence"/>
</dbReference>
<keyword evidence="5" id="KW-1185">Reference proteome</keyword>
<dbReference type="PROSITE" id="PS50983">
    <property type="entry name" value="FE_B12_PBP"/>
    <property type="match status" value="1"/>
</dbReference>
<proteinExistence type="predicted"/>
<evidence type="ECO:0000256" key="2">
    <source>
        <dbReference type="SAM" id="SignalP"/>
    </source>
</evidence>
<protein>
    <submittedName>
        <fullName evidence="4">ABC transporter substrate-binding protein</fullName>
    </submittedName>
</protein>
<dbReference type="Pfam" id="PF01497">
    <property type="entry name" value="Peripla_BP_2"/>
    <property type="match status" value="1"/>
</dbReference>
<comment type="caution">
    <text evidence="4">The sequence shown here is derived from an EMBL/GenBank/DDBJ whole genome shotgun (WGS) entry which is preliminary data.</text>
</comment>
<dbReference type="PANTHER" id="PTHR30535:SF7">
    <property type="entry name" value="IRON(III) DICITRATE-BINDING PROTEIN"/>
    <property type="match status" value="1"/>
</dbReference>